<gene>
    <name evidence="2" type="ORF">JYZ213_LOCUS2992</name>
</gene>
<dbReference type="Proteomes" id="UP000663845">
    <property type="component" value="Unassembled WGS sequence"/>
</dbReference>
<feature type="region of interest" description="Disordered" evidence="1">
    <location>
        <begin position="39"/>
        <end position="98"/>
    </location>
</feature>
<dbReference type="AlphaFoldDB" id="A0A813Q0R1"/>
<dbReference type="EMBL" id="CAJNOG010000016">
    <property type="protein sequence ID" value="CAF0759830.1"/>
    <property type="molecule type" value="Genomic_DNA"/>
</dbReference>
<name>A0A813Q0R1_9BILA</name>
<feature type="compositionally biased region" description="Pro residues" evidence="1">
    <location>
        <begin position="58"/>
        <end position="69"/>
    </location>
</feature>
<accession>A0A813Q0R1</accession>
<evidence type="ECO:0000313" key="2">
    <source>
        <dbReference type="EMBL" id="CAF0759830.1"/>
    </source>
</evidence>
<organism evidence="2 3">
    <name type="scientific">Adineta steineri</name>
    <dbReference type="NCBI Taxonomy" id="433720"/>
    <lineage>
        <taxon>Eukaryota</taxon>
        <taxon>Metazoa</taxon>
        <taxon>Spiralia</taxon>
        <taxon>Gnathifera</taxon>
        <taxon>Rotifera</taxon>
        <taxon>Eurotatoria</taxon>
        <taxon>Bdelloidea</taxon>
        <taxon>Adinetida</taxon>
        <taxon>Adinetidae</taxon>
        <taxon>Adineta</taxon>
    </lineage>
</organism>
<proteinExistence type="predicted"/>
<feature type="region of interest" description="Disordered" evidence="1">
    <location>
        <begin position="199"/>
        <end position="228"/>
    </location>
</feature>
<protein>
    <submittedName>
        <fullName evidence="2">Uncharacterized protein</fullName>
    </submittedName>
</protein>
<reference evidence="2" key="1">
    <citation type="submission" date="2021-02" db="EMBL/GenBank/DDBJ databases">
        <authorList>
            <person name="Nowell W R."/>
        </authorList>
    </citation>
    <scope>NUCLEOTIDE SEQUENCE</scope>
</reference>
<sequence length="228" mass="25826">MSDFLGRIGQITEWVVVSNLENRAVNAAVDKTQDWWKNRKQNKHHDSHPASVNQGPISSPPPLLPPPSSQPQASYPQYQPQQPYYQPPPPPTSMGGGQLLLSVNHIEGLNQWGPLVAIIECNQQRNQITLGQFQQQFSFPIYQFDYDQLFIWIQTEHQQQTIAHGEIPVRILLNNNDNWSAQPQQRWLPLRDNSNGPSGQVLVNIEYQPNSSSAQPKSGPPPPYGYYS</sequence>
<feature type="compositionally biased region" description="Pro residues" evidence="1">
    <location>
        <begin position="218"/>
        <end position="228"/>
    </location>
</feature>
<evidence type="ECO:0000313" key="3">
    <source>
        <dbReference type="Proteomes" id="UP000663845"/>
    </source>
</evidence>
<evidence type="ECO:0000256" key="1">
    <source>
        <dbReference type="SAM" id="MobiDB-lite"/>
    </source>
</evidence>
<feature type="compositionally biased region" description="Low complexity" evidence="1">
    <location>
        <begin position="70"/>
        <end position="84"/>
    </location>
</feature>
<comment type="caution">
    <text evidence="2">The sequence shown here is derived from an EMBL/GenBank/DDBJ whole genome shotgun (WGS) entry which is preliminary data.</text>
</comment>